<protein>
    <recommendedName>
        <fullName evidence="6">RBR-type E3 ubiquitin transferase</fullName>
        <ecNumber evidence="6">2.3.2.31</ecNumber>
    </recommendedName>
</protein>
<reference evidence="16" key="1">
    <citation type="submission" date="2020-09" db="EMBL/GenBank/DDBJ databases">
        <title>Genome-Enabled Discovery of Anthraquinone Biosynthesis in Senna tora.</title>
        <authorList>
            <person name="Kang S.-H."/>
            <person name="Pandey R.P."/>
            <person name="Lee C.-M."/>
            <person name="Sim J.-S."/>
            <person name="Jeong J.-T."/>
            <person name="Choi B.-S."/>
            <person name="Jung M."/>
            <person name="Ginzburg D."/>
            <person name="Zhao K."/>
            <person name="Won S.Y."/>
            <person name="Oh T.-J."/>
            <person name="Yu Y."/>
            <person name="Kim N.-H."/>
            <person name="Lee O.R."/>
            <person name="Lee T.-H."/>
            <person name="Bashyal P."/>
            <person name="Kim T.-S."/>
            <person name="Lee W.-H."/>
            <person name="Kawkins C."/>
            <person name="Kim C.-K."/>
            <person name="Kim J.S."/>
            <person name="Ahn B.O."/>
            <person name="Rhee S.Y."/>
            <person name="Sohng J.K."/>
        </authorList>
    </citation>
    <scope>NUCLEOTIDE SEQUENCE</scope>
    <source>
        <tissue evidence="16">Leaf</tissue>
    </source>
</reference>
<evidence type="ECO:0000256" key="1">
    <source>
        <dbReference type="ARBA" id="ARBA00001798"/>
    </source>
</evidence>
<gene>
    <name evidence="16" type="ORF">G2W53_027943</name>
</gene>
<proteinExistence type="inferred from homology"/>
<evidence type="ECO:0000256" key="13">
    <source>
        <dbReference type="PROSITE-ProRule" id="PRU00175"/>
    </source>
</evidence>
<evidence type="ECO:0000313" key="17">
    <source>
        <dbReference type="Proteomes" id="UP000634136"/>
    </source>
</evidence>
<dbReference type="InterPro" id="IPR013083">
    <property type="entry name" value="Znf_RING/FYVE/PHD"/>
</dbReference>
<dbReference type="CDD" id="cd22582">
    <property type="entry name" value="BRcat_RBR_unk"/>
    <property type="match status" value="1"/>
</dbReference>
<dbReference type="SUPFAM" id="SSF57850">
    <property type="entry name" value="RING/U-box"/>
    <property type="match status" value="3"/>
</dbReference>
<comment type="similarity">
    <text evidence="5">Belongs to the RBR family. Ariadne subfamily.</text>
</comment>
<dbReference type="Pfam" id="PF01485">
    <property type="entry name" value="IBR"/>
    <property type="match status" value="2"/>
</dbReference>
<dbReference type="PROSITE" id="PS51873">
    <property type="entry name" value="TRIAD"/>
    <property type="match status" value="1"/>
</dbReference>
<evidence type="ECO:0000256" key="5">
    <source>
        <dbReference type="ARBA" id="ARBA00005884"/>
    </source>
</evidence>
<evidence type="ECO:0000313" key="16">
    <source>
        <dbReference type="EMBL" id="KAF7813974.1"/>
    </source>
</evidence>
<evidence type="ECO:0000259" key="14">
    <source>
        <dbReference type="PROSITE" id="PS50089"/>
    </source>
</evidence>
<dbReference type="UniPathway" id="UPA00143"/>
<dbReference type="GO" id="GO:0008270">
    <property type="term" value="F:zinc ion binding"/>
    <property type="evidence" value="ECO:0007669"/>
    <property type="project" value="UniProtKB-KW"/>
</dbReference>
<evidence type="ECO:0000256" key="11">
    <source>
        <dbReference type="ARBA" id="ARBA00022786"/>
    </source>
</evidence>
<dbReference type="InterPro" id="IPR044066">
    <property type="entry name" value="TRIAD_supradom"/>
</dbReference>
<sequence length="275" mass="31656">MSVDEFYFSALYDEEDIFPISDEKYAEQIQLQEALMAPYMMTTTILIPGKEKKNLETGESSRTTNRQLPSVSFCEICMDTKPIQEMFRNNNTCAHMFCTECTASHVAAKLQENISMVRCPHPECRGMLDPLLCRSIIPEEVFGRWENALCENVVLGSQKFYCPFKDCSAMMVDEGGDGEVVTSSECPNCNRLFCAQCKVGWHAGVECGEFQRLKKGEREKEDLMLMELAKNKRWRRCPQCRFYVEKNQGCHHISCRCGYQFCYGCGSHWDQLHHC</sequence>
<dbReference type="EMBL" id="JAAIUW010000009">
    <property type="protein sequence ID" value="KAF7813974.1"/>
    <property type="molecule type" value="Genomic_DNA"/>
</dbReference>
<dbReference type="FunFam" id="3.30.40.10:FF:000230">
    <property type="entry name" value="RBR-type E3 ubiquitin transferase"/>
    <property type="match status" value="1"/>
</dbReference>
<dbReference type="CDD" id="cd22584">
    <property type="entry name" value="Rcat_RBR_unk"/>
    <property type="match status" value="1"/>
</dbReference>
<keyword evidence="8" id="KW-0479">Metal-binding</keyword>
<keyword evidence="7" id="KW-0808">Transferase</keyword>
<dbReference type="GO" id="GO:0061630">
    <property type="term" value="F:ubiquitin protein ligase activity"/>
    <property type="evidence" value="ECO:0007669"/>
    <property type="project" value="UniProtKB-EC"/>
</dbReference>
<dbReference type="EC" id="2.3.2.31" evidence="6"/>
<dbReference type="AlphaFoldDB" id="A0A834TBM5"/>
<dbReference type="InterPro" id="IPR001841">
    <property type="entry name" value="Znf_RING"/>
</dbReference>
<evidence type="ECO:0000256" key="4">
    <source>
        <dbReference type="ARBA" id="ARBA00004906"/>
    </source>
</evidence>
<dbReference type="Gene3D" id="1.20.120.1750">
    <property type="match status" value="1"/>
</dbReference>
<keyword evidence="11" id="KW-0833">Ubl conjugation pathway</keyword>
<evidence type="ECO:0000256" key="12">
    <source>
        <dbReference type="ARBA" id="ARBA00022833"/>
    </source>
</evidence>
<comment type="cofactor">
    <cofactor evidence="2">
        <name>Zn(2+)</name>
        <dbReference type="ChEBI" id="CHEBI:29105"/>
    </cofactor>
</comment>
<dbReference type="OrthoDB" id="10009520at2759"/>
<evidence type="ECO:0000256" key="2">
    <source>
        <dbReference type="ARBA" id="ARBA00001947"/>
    </source>
</evidence>
<evidence type="ECO:0000256" key="9">
    <source>
        <dbReference type="ARBA" id="ARBA00022737"/>
    </source>
</evidence>
<dbReference type="GO" id="GO:0016567">
    <property type="term" value="P:protein ubiquitination"/>
    <property type="evidence" value="ECO:0007669"/>
    <property type="project" value="UniProtKB-UniPathway"/>
</dbReference>
<keyword evidence="12" id="KW-0862">Zinc</keyword>
<comment type="catalytic activity">
    <reaction evidence="1">
        <text>[E2 ubiquitin-conjugating enzyme]-S-ubiquitinyl-L-cysteine + [acceptor protein]-L-lysine = [E2 ubiquitin-conjugating enzyme]-L-cysteine + [acceptor protein]-N(6)-ubiquitinyl-L-lysine.</text>
        <dbReference type="EC" id="2.3.2.31"/>
    </reaction>
</comment>
<dbReference type="PANTHER" id="PTHR11685">
    <property type="entry name" value="RBR FAMILY RING FINGER AND IBR DOMAIN-CONTAINING"/>
    <property type="match status" value="1"/>
</dbReference>
<dbReference type="SMART" id="SM00647">
    <property type="entry name" value="IBR"/>
    <property type="match status" value="2"/>
</dbReference>
<feature type="domain" description="RING-type" evidence="14">
    <location>
        <begin position="74"/>
        <end position="120"/>
    </location>
</feature>
<evidence type="ECO:0000256" key="7">
    <source>
        <dbReference type="ARBA" id="ARBA00022679"/>
    </source>
</evidence>
<name>A0A834TBM5_9FABA</name>
<evidence type="ECO:0000256" key="6">
    <source>
        <dbReference type="ARBA" id="ARBA00012251"/>
    </source>
</evidence>
<organism evidence="16 17">
    <name type="scientific">Senna tora</name>
    <dbReference type="NCBI Taxonomy" id="362788"/>
    <lineage>
        <taxon>Eukaryota</taxon>
        <taxon>Viridiplantae</taxon>
        <taxon>Streptophyta</taxon>
        <taxon>Embryophyta</taxon>
        <taxon>Tracheophyta</taxon>
        <taxon>Spermatophyta</taxon>
        <taxon>Magnoliopsida</taxon>
        <taxon>eudicotyledons</taxon>
        <taxon>Gunneridae</taxon>
        <taxon>Pentapetalae</taxon>
        <taxon>rosids</taxon>
        <taxon>fabids</taxon>
        <taxon>Fabales</taxon>
        <taxon>Fabaceae</taxon>
        <taxon>Caesalpinioideae</taxon>
        <taxon>Cassia clade</taxon>
        <taxon>Senna</taxon>
    </lineage>
</organism>
<dbReference type="Gene3D" id="3.30.40.10">
    <property type="entry name" value="Zinc/RING finger domain, C3HC4 (zinc finger)"/>
    <property type="match status" value="1"/>
</dbReference>
<accession>A0A834TBM5</accession>
<evidence type="ECO:0000259" key="15">
    <source>
        <dbReference type="PROSITE" id="PS51873"/>
    </source>
</evidence>
<evidence type="ECO:0000256" key="10">
    <source>
        <dbReference type="ARBA" id="ARBA00022771"/>
    </source>
</evidence>
<evidence type="ECO:0000256" key="8">
    <source>
        <dbReference type="ARBA" id="ARBA00022723"/>
    </source>
</evidence>
<feature type="domain" description="RING-type" evidence="15">
    <location>
        <begin position="70"/>
        <end position="275"/>
    </location>
</feature>
<dbReference type="PROSITE" id="PS50089">
    <property type="entry name" value="ZF_RING_2"/>
    <property type="match status" value="1"/>
</dbReference>
<comment type="function">
    <text evidence="3">Might act as an E3 ubiquitin-protein ligase, or as part of E3 complex, which accepts ubiquitin from specific E2 ubiquitin-conjugating enzymes and then transfers it to substrates.</text>
</comment>
<comment type="caution">
    <text evidence="16">The sequence shown here is derived from an EMBL/GenBank/DDBJ whole genome shotgun (WGS) entry which is preliminary data.</text>
</comment>
<keyword evidence="9" id="KW-0677">Repeat</keyword>
<keyword evidence="17" id="KW-1185">Reference proteome</keyword>
<comment type="pathway">
    <text evidence="4">Protein modification; protein ubiquitination.</text>
</comment>
<evidence type="ECO:0000256" key="3">
    <source>
        <dbReference type="ARBA" id="ARBA00003976"/>
    </source>
</evidence>
<keyword evidence="10 13" id="KW-0863">Zinc-finger</keyword>
<dbReference type="Proteomes" id="UP000634136">
    <property type="component" value="Unassembled WGS sequence"/>
</dbReference>
<dbReference type="InterPro" id="IPR002867">
    <property type="entry name" value="IBR_dom"/>
</dbReference>
<dbReference type="InterPro" id="IPR031127">
    <property type="entry name" value="E3_UB_ligase_RBR"/>
</dbReference>